<dbReference type="RefSeq" id="WP_090381679.1">
    <property type="nucleotide sequence ID" value="NZ_FNLC01000002.1"/>
</dbReference>
<protein>
    <submittedName>
        <fullName evidence="2">Uncharacterized protein</fullName>
    </submittedName>
</protein>
<evidence type="ECO:0000313" key="3">
    <source>
        <dbReference type="Proteomes" id="UP000198848"/>
    </source>
</evidence>
<keyword evidence="1" id="KW-0472">Membrane</keyword>
<evidence type="ECO:0000256" key="1">
    <source>
        <dbReference type="SAM" id="Phobius"/>
    </source>
</evidence>
<organism evidence="2 3">
    <name type="scientific">Natronobacterium texcoconense</name>
    <dbReference type="NCBI Taxonomy" id="1095778"/>
    <lineage>
        <taxon>Archaea</taxon>
        <taxon>Methanobacteriati</taxon>
        <taxon>Methanobacteriota</taxon>
        <taxon>Stenosarchaea group</taxon>
        <taxon>Halobacteria</taxon>
        <taxon>Halobacteriales</taxon>
        <taxon>Natrialbaceae</taxon>
        <taxon>Natronobacterium</taxon>
    </lineage>
</organism>
<dbReference type="EMBL" id="FNLC01000002">
    <property type="protein sequence ID" value="SDR08613.1"/>
    <property type="molecule type" value="Genomic_DNA"/>
</dbReference>
<evidence type="ECO:0000313" key="2">
    <source>
        <dbReference type="EMBL" id="SDR08613.1"/>
    </source>
</evidence>
<keyword evidence="1" id="KW-1133">Transmembrane helix</keyword>
<name>A0A1H1G643_NATTX</name>
<dbReference type="AlphaFoldDB" id="A0A1H1G643"/>
<gene>
    <name evidence="2" type="ORF">SAMN04489842_2278</name>
</gene>
<keyword evidence="1" id="KW-0812">Transmembrane</keyword>
<reference evidence="3" key="1">
    <citation type="submission" date="2016-10" db="EMBL/GenBank/DDBJ databases">
        <authorList>
            <person name="Varghese N."/>
            <person name="Submissions S."/>
        </authorList>
    </citation>
    <scope>NUCLEOTIDE SEQUENCE [LARGE SCALE GENOMIC DNA]</scope>
    <source>
        <strain evidence="3">DSM 24767</strain>
    </source>
</reference>
<feature type="transmembrane region" description="Helical" evidence="1">
    <location>
        <begin position="36"/>
        <end position="55"/>
    </location>
</feature>
<keyword evidence="3" id="KW-1185">Reference proteome</keyword>
<sequence>MKRQPSNNLEVTILVSISLVLFLDVLLGLSDRLPDGWFHLLLGVFLLGCSTVLFLENQSDAGQ</sequence>
<accession>A0A1H1G643</accession>
<proteinExistence type="predicted"/>
<feature type="transmembrane region" description="Helical" evidence="1">
    <location>
        <begin position="12"/>
        <end position="30"/>
    </location>
</feature>
<dbReference type="Proteomes" id="UP000198848">
    <property type="component" value="Unassembled WGS sequence"/>
</dbReference>